<evidence type="ECO:0000259" key="1">
    <source>
        <dbReference type="Pfam" id="PF18755"/>
    </source>
</evidence>
<gene>
    <name evidence="2" type="ORF">GCM10023321_30140</name>
</gene>
<comment type="caution">
    <text evidence="2">The sequence shown here is derived from an EMBL/GenBank/DDBJ whole genome shotgun (WGS) entry which is preliminary data.</text>
</comment>
<reference evidence="3" key="1">
    <citation type="journal article" date="2019" name="Int. J. Syst. Evol. Microbiol.">
        <title>The Global Catalogue of Microorganisms (GCM) 10K type strain sequencing project: providing services to taxonomists for standard genome sequencing and annotation.</title>
        <authorList>
            <consortium name="The Broad Institute Genomics Platform"/>
            <consortium name="The Broad Institute Genome Sequencing Center for Infectious Disease"/>
            <person name="Wu L."/>
            <person name="Ma J."/>
        </authorList>
    </citation>
    <scope>NUCLEOTIDE SEQUENCE [LARGE SCALE GENOMIC DNA]</scope>
    <source>
        <strain evidence="3">JCM 18303</strain>
    </source>
</reference>
<dbReference type="InterPro" id="IPR040843">
    <property type="entry name" value="RAMA"/>
</dbReference>
<evidence type="ECO:0000313" key="2">
    <source>
        <dbReference type="EMBL" id="GAA5155822.1"/>
    </source>
</evidence>
<dbReference type="Proteomes" id="UP001428817">
    <property type="component" value="Unassembled WGS sequence"/>
</dbReference>
<proteinExistence type="predicted"/>
<evidence type="ECO:0000313" key="3">
    <source>
        <dbReference type="Proteomes" id="UP001428817"/>
    </source>
</evidence>
<sequence>MRDAFAKLADEAYQPTYPAVSPAPGLSSWTTHDVAVADLVDADLLPAGSTLLAAVDAESTATVLNDGRILFGSETYGSPSAAALSASGGARNGWTYWVADLADGYFSLSSLRDQFLSSRSATSG</sequence>
<feature type="domain" description="RAMA" evidence="1">
    <location>
        <begin position="28"/>
        <end position="120"/>
    </location>
</feature>
<dbReference type="RefSeq" id="WP_221498489.1">
    <property type="nucleotide sequence ID" value="NZ_BAABJP010000010.1"/>
</dbReference>
<keyword evidence="3" id="KW-1185">Reference proteome</keyword>
<protein>
    <recommendedName>
        <fullName evidence="1">RAMA domain-containing protein</fullName>
    </recommendedName>
</protein>
<organism evidence="2 3">
    <name type="scientific">Pseudonocardia eucalypti</name>
    <dbReference type="NCBI Taxonomy" id="648755"/>
    <lineage>
        <taxon>Bacteria</taxon>
        <taxon>Bacillati</taxon>
        <taxon>Actinomycetota</taxon>
        <taxon>Actinomycetes</taxon>
        <taxon>Pseudonocardiales</taxon>
        <taxon>Pseudonocardiaceae</taxon>
        <taxon>Pseudonocardia</taxon>
    </lineage>
</organism>
<name>A0ABP9Q3M9_9PSEU</name>
<dbReference type="EMBL" id="BAABJP010000010">
    <property type="protein sequence ID" value="GAA5155822.1"/>
    <property type="molecule type" value="Genomic_DNA"/>
</dbReference>
<dbReference type="Pfam" id="PF18755">
    <property type="entry name" value="RAMA"/>
    <property type="match status" value="1"/>
</dbReference>
<accession>A0ABP9Q3M9</accession>